<keyword evidence="2" id="KW-1185">Reference proteome</keyword>
<sequence>MDKGLPNYPQWELIQARKSFAASWERTLTDASAKKTPQKWSSLDVKRLDKLHRSHPVDVFMINCEEYLFPPIDYPPVSLLISPKEKTRKLKRARGTDLEETEGEEQLKKGRFEEASLPEVIFRCDICDDAGALADVDAANNHLRKTGHSSCSQYELLKFPWYGGGETSSEVLYSPKCIEATTGDEIEYGWKDGDVVTSCPDCRLILPDKFLCVRHFEIQHDASQRVYRISRVLKAGQISVDMCDPVCDKCQTRVADLKSLFLHWFNTSSECCPFPTSFPNDAPQQLELQCGICRRLRDETIYPREGSACQGTVKRFVGHLINHMSDAHKSDAKGLLWFRSVETTGKGRSVLPPLSMTIKLGSSLSETERYTDIVRKFRGQRERYIFIDNAYSELERLKKLLNKSA</sequence>
<dbReference type="Proteomes" id="UP000321570">
    <property type="component" value="Unassembled WGS sequence"/>
</dbReference>
<protein>
    <submittedName>
        <fullName evidence="1">Uncharacterized protein</fullName>
    </submittedName>
</protein>
<dbReference type="AlphaFoldDB" id="A0A564YS79"/>
<reference evidence="1 2" key="1">
    <citation type="submission" date="2019-07" db="EMBL/GenBank/DDBJ databases">
        <authorList>
            <person name="Jastrzebski P J."/>
            <person name="Paukszto L."/>
            <person name="Jastrzebski P J."/>
        </authorList>
    </citation>
    <scope>NUCLEOTIDE SEQUENCE [LARGE SCALE GENOMIC DNA]</scope>
    <source>
        <strain evidence="1 2">WMS-il1</strain>
    </source>
</reference>
<proteinExistence type="predicted"/>
<evidence type="ECO:0000313" key="2">
    <source>
        <dbReference type="Proteomes" id="UP000321570"/>
    </source>
</evidence>
<gene>
    <name evidence="1" type="ORF">WMSIL1_LOCUS9091</name>
</gene>
<accession>A0A564YS79</accession>
<dbReference type="EMBL" id="CABIJS010000344">
    <property type="protein sequence ID" value="VUZ50065.1"/>
    <property type="molecule type" value="Genomic_DNA"/>
</dbReference>
<evidence type="ECO:0000313" key="1">
    <source>
        <dbReference type="EMBL" id="VUZ50065.1"/>
    </source>
</evidence>
<organism evidence="1 2">
    <name type="scientific">Hymenolepis diminuta</name>
    <name type="common">Rat tapeworm</name>
    <dbReference type="NCBI Taxonomy" id="6216"/>
    <lineage>
        <taxon>Eukaryota</taxon>
        <taxon>Metazoa</taxon>
        <taxon>Spiralia</taxon>
        <taxon>Lophotrochozoa</taxon>
        <taxon>Platyhelminthes</taxon>
        <taxon>Cestoda</taxon>
        <taxon>Eucestoda</taxon>
        <taxon>Cyclophyllidea</taxon>
        <taxon>Hymenolepididae</taxon>
        <taxon>Hymenolepis</taxon>
    </lineage>
</organism>
<name>A0A564YS79_HYMDI</name>